<keyword evidence="2" id="KW-1185">Reference proteome</keyword>
<gene>
    <name evidence="1" type="ORF">BBOH_1561</name>
</gene>
<dbReference type="RefSeq" id="WP_033520912.1">
    <property type="nucleotide sequence ID" value="NZ_JDUS01000004.1"/>
</dbReference>
<protein>
    <submittedName>
        <fullName evidence="1">Uncharacterized protein</fullName>
    </submittedName>
</protein>
<comment type="caution">
    <text evidence="1">The sequence shown here is derived from an EMBL/GenBank/DDBJ whole genome shotgun (WGS) entry which is preliminary data.</text>
</comment>
<dbReference type="AlphaFoldDB" id="A0A086ZE82"/>
<name>A0A086ZE82_9BIFI</name>
<dbReference type="EMBL" id="JGYP01000005">
    <property type="protein sequence ID" value="KFI44832.1"/>
    <property type="molecule type" value="Genomic_DNA"/>
</dbReference>
<dbReference type="Proteomes" id="UP000029096">
    <property type="component" value="Unassembled WGS sequence"/>
</dbReference>
<reference evidence="1 2" key="1">
    <citation type="submission" date="2014-03" db="EMBL/GenBank/DDBJ databases">
        <title>Genomics of Bifidobacteria.</title>
        <authorList>
            <person name="Ventura M."/>
            <person name="Milani C."/>
            <person name="Lugli G.A."/>
        </authorList>
    </citation>
    <scope>NUCLEOTIDE SEQUENCE [LARGE SCALE GENOMIC DNA]</scope>
    <source>
        <strain evidence="1 2">DSM 22767</strain>
    </source>
</reference>
<dbReference type="STRING" id="1437606.BBOH_1561"/>
<sequence length="81" mass="9242">MAAYDSSRRTPRGRHRRVIKVGTERFAMNDADQVNQGFVVADSTGFTDYSDRRAPESKNAEDDGRILTELPPHWAVFSERE</sequence>
<proteinExistence type="predicted"/>
<accession>A0A086ZE82</accession>
<organism evidence="1 2">
    <name type="scientific">Bifidobacterium bohemicum DSM 22767</name>
    <dbReference type="NCBI Taxonomy" id="1437606"/>
    <lineage>
        <taxon>Bacteria</taxon>
        <taxon>Bacillati</taxon>
        <taxon>Actinomycetota</taxon>
        <taxon>Actinomycetes</taxon>
        <taxon>Bifidobacteriales</taxon>
        <taxon>Bifidobacteriaceae</taxon>
        <taxon>Bifidobacterium</taxon>
    </lineage>
</organism>
<evidence type="ECO:0000313" key="2">
    <source>
        <dbReference type="Proteomes" id="UP000029096"/>
    </source>
</evidence>
<dbReference type="OrthoDB" id="5150097at2"/>
<evidence type="ECO:0000313" key="1">
    <source>
        <dbReference type="EMBL" id="KFI44832.1"/>
    </source>
</evidence>